<feature type="chain" id="PRO_5001809507" description="Transmembrane protein" evidence="2">
    <location>
        <begin position="18"/>
        <end position="189"/>
    </location>
</feature>
<gene>
    <name evidence="3" type="ORF">TGDOM2_249520</name>
</gene>
<accession>A0A086KPC4</accession>
<dbReference type="AlphaFoldDB" id="A0A086KPC4"/>
<evidence type="ECO:0000256" key="1">
    <source>
        <dbReference type="SAM" id="MobiDB-lite"/>
    </source>
</evidence>
<feature type="compositionally biased region" description="Basic and acidic residues" evidence="1">
    <location>
        <begin position="168"/>
        <end position="183"/>
    </location>
</feature>
<dbReference type="VEuPathDB" id="ToxoDB:TGDOM2_249520"/>
<sequence length="189" mass="21361">MRIAFCNIVCFAVYASGAFLLHDGIPSKAANVTDKRTTTQTMGDMLNERRLASSHRHTPGGFVDKTLHPKRSDKFVKMHFRSTERGAERSPAGEASRKETHKGTSASEDCAEEEKQIDAAEQKVQDARAQLEKHHREPAQKKAEHLQDRAKKISREAEEEEEAEEEAEEHHDSEAESNSHDVFLRTPRT</sequence>
<feature type="compositionally biased region" description="Acidic residues" evidence="1">
    <location>
        <begin position="157"/>
        <end position="167"/>
    </location>
</feature>
<evidence type="ECO:0000256" key="2">
    <source>
        <dbReference type="SAM" id="SignalP"/>
    </source>
</evidence>
<dbReference type="Proteomes" id="UP000028837">
    <property type="component" value="Unassembled WGS sequence"/>
</dbReference>
<dbReference type="OrthoDB" id="10327384at2759"/>
<name>A0A086KPC4_TOXGO</name>
<feature type="signal peptide" evidence="2">
    <location>
        <begin position="1"/>
        <end position="17"/>
    </location>
</feature>
<comment type="caution">
    <text evidence="3">The sequence shown here is derived from an EMBL/GenBank/DDBJ whole genome shotgun (WGS) entry which is preliminary data.</text>
</comment>
<reference evidence="3 4" key="1">
    <citation type="submission" date="2014-02" db="EMBL/GenBank/DDBJ databases">
        <authorList>
            <person name="Sibley D."/>
            <person name="Venepally P."/>
            <person name="Karamycheva S."/>
            <person name="Hadjithomas M."/>
            <person name="Khan A."/>
            <person name="Brunk B."/>
            <person name="Roos D."/>
            <person name="Caler E."/>
            <person name="Lorenzi H."/>
        </authorList>
    </citation>
    <scope>NUCLEOTIDE SEQUENCE [LARGE SCALE GENOMIC DNA]</scope>
    <source>
        <strain evidence="3 4">GAB2-2007-GAL-DOM2</strain>
    </source>
</reference>
<protein>
    <recommendedName>
        <fullName evidence="5">Transmembrane protein</fullName>
    </recommendedName>
</protein>
<proteinExistence type="predicted"/>
<feature type="region of interest" description="Disordered" evidence="1">
    <location>
        <begin position="81"/>
        <end position="189"/>
    </location>
</feature>
<evidence type="ECO:0000313" key="4">
    <source>
        <dbReference type="Proteomes" id="UP000028837"/>
    </source>
</evidence>
<evidence type="ECO:0008006" key="5">
    <source>
        <dbReference type="Google" id="ProtNLM"/>
    </source>
</evidence>
<keyword evidence="2" id="KW-0732">Signal</keyword>
<feature type="compositionally biased region" description="Basic and acidic residues" evidence="1">
    <location>
        <begin position="113"/>
        <end position="156"/>
    </location>
</feature>
<organism evidence="3 4">
    <name type="scientific">Toxoplasma gondii GAB2-2007-GAL-DOM2</name>
    <dbReference type="NCBI Taxonomy" id="1130820"/>
    <lineage>
        <taxon>Eukaryota</taxon>
        <taxon>Sar</taxon>
        <taxon>Alveolata</taxon>
        <taxon>Apicomplexa</taxon>
        <taxon>Conoidasida</taxon>
        <taxon>Coccidia</taxon>
        <taxon>Eucoccidiorida</taxon>
        <taxon>Eimeriorina</taxon>
        <taxon>Sarcocystidae</taxon>
        <taxon>Toxoplasma</taxon>
    </lineage>
</organism>
<dbReference type="EMBL" id="AHZU02000292">
    <property type="protein sequence ID" value="KFG46242.1"/>
    <property type="molecule type" value="Genomic_DNA"/>
</dbReference>
<evidence type="ECO:0000313" key="3">
    <source>
        <dbReference type="EMBL" id="KFG46242.1"/>
    </source>
</evidence>